<feature type="coiled-coil region" evidence="1">
    <location>
        <begin position="275"/>
        <end position="368"/>
    </location>
</feature>
<gene>
    <name evidence="3" type="ORF">RFI_11849</name>
</gene>
<dbReference type="AlphaFoldDB" id="X6NHB5"/>
<feature type="chain" id="PRO_5004975907" description="Viral A-type inclusion protein" evidence="2">
    <location>
        <begin position="19"/>
        <end position="382"/>
    </location>
</feature>
<dbReference type="OrthoDB" id="188741at2759"/>
<name>X6NHB5_RETFI</name>
<reference evidence="3 4" key="1">
    <citation type="journal article" date="2013" name="Curr. Biol.">
        <title>The Genome of the Foraminiferan Reticulomyxa filosa.</title>
        <authorList>
            <person name="Glockner G."/>
            <person name="Hulsmann N."/>
            <person name="Schleicher M."/>
            <person name="Noegel A.A."/>
            <person name="Eichinger L."/>
            <person name="Gallinger C."/>
            <person name="Pawlowski J."/>
            <person name="Sierra R."/>
            <person name="Euteneuer U."/>
            <person name="Pillet L."/>
            <person name="Moustafa A."/>
            <person name="Platzer M."/>
            <person name="Groth M."/>
            <person name="Szafranski K."/>
            <person name="Schliwa M."/>
        </authorList>
    </citation>
    <scope>NUCLEOTIDE SEQUENCE [LARGE SCALE GENOMIC DNA]</scope>
</reference>
<keyword evidence="1" id="KW-0175">Coiled coil</keyword>
<sequence length="382" mass="44665">MFSFFQFVCFPFFPSSSCIICYCVSAQECGSLTFFFCCLIIKKKKRPFCIIYVVWAVRLFASLDYSRESIHFFFFFKTLALLSDVAIKNLSVYVTIEIAISDIFILTKKKKKSFVYCLSPRTKTNSIIKKNYAFFTLFNNDESFYLAYTYLTILIAHTANNNDEQGLPKQTAGIQTSTPEFPIERMEEEERNDSAHMQDIHSIEKEALATSENIEAKMLEETSTPLTDRDRQQSIDKDIDEMDASDLFFENKESSESQLLLADHPLLKRAQETLKEQLLRMNERLNGQVVEKEEDLVRIEKQREDLGVELYNRQQELAKSQIQLQSYLEQFETLQIQRQKSESGLNNLKNEMEELAQIEIQQKKKLSQSQKDLQILKEDLRR</sequence>
<dbReference type="InterPro" id="IPR037386">
    <property type="entry name" value="CCDC40"/>
</dbReference>
<accession>X6NHB5</accession>
<evidence type="ECO:0000256" key="1">
    <source>
        <dbReference type="SAM" id="Coils"/>
    </source>
</evidence>
<dbReference type="Proteomes" id="UP000023152">
    <property type="component" value="Unassembled WGS sequence"/>
</dbReference>
<keyword evidence="4" id="KW-1185">Reference proteome</keyword>
<dbReference type="PANTHER" id="PTHR16275">
    <property type="entry name" value="COILED-COIL DOMAIN-CONTAINING PROTEIN 40"/>
    <property type="match status" value="1"/>
</dbReference>
<evidence type="ECO:0000313" key="4">
    <source>
        <dbReference type="Proteomes" id="UP000023152"/>
    </source>
</evidence>
<dbReference type="PANTHER" id="PTHR16275:SF8">
    <property type="entry name" value="COILED-COIL DOMAIN-CONTAINING PROTEIN 40"/>
    <property type="match status" value="1"/>
</dbReference>
<dbReference type="EMBL" id="ASPP01008651">
    <property type="protein sequence ID" value="ETO25288.1"/>
    <property type="molecule type" value="Genomic_DNA"/>
</dbReference>
<evidence type="ECO:0000313" key="3">
    <source>
        <dbReference type="EMBL" id="ETO25288.1"/>
    </source>
</evidence>
<keyword evidence="2" id="KW-0732">Signal</keyword>
<evidence type="ECO:0008006" key="5">
    <source>
        <dbReference type="Google" id="ProtNLM"/>
    </source>
</evidence>
<proteinExistence type="predicted"/>
<evidence type="ECO:0000256" key="2">
    <source>
        <dbReference type="SAM" id="SignalP"/>
    </source>
</evidence>
<feature type="non-terminal residue" evidence="3">
    <location>
        <position position="382"/>
    </location>
</feature>
<dbReference type="GO" id="GO:0035082">
    <property type="term" value="P:axoneme assembly"/>
    <property type="evidence" value="ECO:0007669"/>
    <property type="project" value="InterPro"/>
</dbReference>
<feature type="signal peptide" evidence="2">
    <location>
        <begin position="1"/>
        <end position="18"/>
    </location>
</feature>
<organism evidence="3 4">
    <name type="scientific">Reticulomyxa filosa</name>
    <dbReference type="NCBI Taxonomy" id="46433"/>
    <lineage>
        <taxon>Eukaryota</taxon>
        <taxon>Sar</taxon>
        <taxon>Rhizaria</taxon>
        <taxon>Retaria</taxon>
        <taxon>Foraminifera</taxon>
        <taxon>Monothalamids</taxon>
        <taxon>Reticulomyxidae</taxon>
        <taxon>Reticulomyxa</taxon>
    </lineage>
</organism>
<comment type="caution">
    <text evidence="3">The sequence shown here is derived from an EMBL/GenBank/DDBJ whole genome shotgun (WGS) entry which is preliminary data.</text>
</comment>
<dbReference type="GO" id="GO:0005737">
    <property type="term" value="C:cytoplasm"/>
    <property type="evidence" value="ECO:0007669"/>
    <property type="project" value="TreeGrafter"/>
</dbReference>
<protein>
    <recommendedName>
        <fullName evidence="5">Viral A-type inclusion protein</fullName>
    </recommendedName>
</protein>